<accession>A0A8C6XU24</accession>
<organism evidence="1 2">
    <name type="scientific">Naja naja</name>
    <name type="common">Indian cobra</name>
    <dbReference type="NCBI Taxonomy" id="35670"/>
    <lineage>
        <taxon>Eukaryota</taxon>
        <taxon>Metazoa</taxon>
        <taxon>Chordata</taxon>
        <taxon>Craniata</taxon>
        <taxon>Vertebrata</taxon>
        <taxon>Euteleostomi</taxon>
        <taxon>Lepidosauria</taxon>
        <taxon>Squamata</taxon>
        <taxon>Bifurcata</taxon>
        <taxon>Unidentata</taxon>
        <taxon>Episquamata</taxon>
        <taxon>Toxicofera</taxon>
        <taxon>Serpentes</taxon>
        <taxon>Colubroidea</taxon>
        <taxon>Elapidae</taxon>
        <taxon>Elapinae</taxon>
        <taxon>Naja</taxon>
    </lineage>
</organism>
<proteinExistence type="predicted"/>
<dbReference type="GeneTree" id="ENSGT01010000229583"/>
<reference evidence="1" key="2">
    <citation type="submission" date="2025-09" db="UniProtKB">
        <authorList>
            <consortium name="Ensembl"/>
        </authorList>
    </citation>
    <scope>IDENTIFICATION</scope>
</reference>
<dbReference type="Proteomes" id="UP000694559">
    <property type="component" value="Unplaced"/>
</dbReference>
<dbReference type="AlphaFoldDB" id="A0A8C6XU24"/>
<reference evidence="1" key="1">
    <citation type="submission" date="2025-08" db="UniProtKB">
        <authorList>
            <consortium name="Ensembl"/>
        </authorList>
    </citation>
    <scope>IDENTIFICATION</scope>
</reference>
<keyword evidence="2" id="KW-1185">Reference proteome</keyword>
<dbReference type="Ensembl" id="ENSNNAT00000020530.1">
    <property type="protein sequence ID" value="ENSNNAP00000019558.1"/>
    <property type="gene ID" value="ENSNNAG00000013033.1"/>
</dbReference>
<protein>
    <submittedName>
        <fullName evidence="1">Uncharacterized protein</fullName>
    </submittedName>
</protein>
<name>A0A8C6XU24_NAJNA</name>
<evidence type="ECO:0000313" key="1">
    <source>
        <dbReference type="Ensembl" id="ENSNNAP00000019558.1"/>
    </source>
</evidence>
<sequence>MAAAAAVVAAAPALWRRLLDFLPRGRPSLAAFFGRLSDRLSRGRESSARRTFVTRWPHLCHNEERKYKCSVKPTIGIA</sequence>
<evidence type="ECO:0000313" key="2">
    <source>
        <dbReference type="Proteomes" id="UP000694559"/>
    </source>
</evidence>